<dbReference type="SUPFAM" id="SSF103506">
    <property type="entry name" value="Mitochondrial carrier"/>
    <property type="match status" value="1"/>
</dbReference>
<gene>
    <name evidence="12" type="ORF">A4U43_C02F2380</name>
</gene>
<protein>
    <recommendedName>
        <fullName evidence="11">EF-hand domain-containing protein</fullName>
    </recommendedName>
</protein>
<dbReference type="PANTHER" id="PTHR45667">
    <property type="entry name" value="S-ADENOSYLMETHIONINE MITOCHONDRIAL CARRIER PROTEIN"/>
    <property type="match status" value="1"/>
</dbReference>
<keyword evidence="3" id="KW-0813">Transport</keyword>
<keyword evidence="8 9" id="KW-0472">Membrane</keyword>
<dbReference type="OrthoDB" id="276989at2759"/>
<dbReference type="InterPro" id="IPR011992">
    <property type="entry name" value="EF-hand-dom_pair"/>
</dbReference>
<evidence type="ECO:0000256" key="10">
    <source>
        <dbReference type="SAM" id="MobiDB-lite"/>
    </source>
</evidence>
<feature type="repeat" description="Solcar" evidence="9">
    <location>
        <begin position="473"/>
        <end position="553"/>
    </location>
</feature>
<dbReference type="FunFam" id="1.50.40.10:FF:000041">
    <property type="entry name" value="Mitochondrial substrate carrier family protein"/>
    <property type="match status" value="1"/>
</dbReference>
<dbReference type="InterPro" id="IPR018108">
    <property type="entry name" value="MCP_transmembrane"/>
</dbReference>
<evidence type="ECO:0000256" key="8">
    <source>
        <dbReference type="ARBA" id="ARBA00023136"/>
    </source>
</evidence>
<evidence type="ECO:0000256" key="2">
    <source>
        <dbReference type="ARBA" id="ARBA00006375"/>
    </source>
</evidence>
<comment type="similarity">
    <text evidence="2">Belongs to the mitochondrial carrier (TC 2.A.29) family.</text>
</comment>
<dbReference type="SUPFAM" id="SSF47473">
    <property type="entry name" value="EF-hand"/>
    <property type="match status" value="1"/>
</dbReference>
<name>A0A5P1FKC6_ASPOF</name>
<dbReference type="OMA" id="RYAHELM"/>
<comment type="subcellular location">
    <subcellularLocation>
        <location evidence="1">Mitochondrion inner membrane</location>
        <topology evidence="1">Multi-pass membrane protein</topology>
    </subcellularLocation>
</comment>
<dbReference type="PROSITE" id="PS50222">
    <property type="entry name" value="EF_HAND_2"/>
    <property type="match status" value="1"/>
</dbReference>
<reference evidence="13" key="1">
    <citation type="journal article" date="2017" name="Nat. Commun.">
        <title>The asparagus genome sheds light on the origin and evolution of a young Y chromosome.</title>
        <authorList>
            <person name="Harkess A."/>
            <person name="Zhou J."/>
            <person name="Xu C."/>
            <person name="Bowers J.E."/>
            <person name="Van der Hulst R."/>
            <person name="Ayyampalayam S."/>
            <person name="Mercati F."/>
            <person name="Riccardi P."/>
            <person name="McKain M.R."/>
            <person name="Kakrana A."/>
            <person name="Tang H."/>
            <person name="Ray J."/>
            <person name="Groenendijk J."/>
            <person name="Arikit S."/>
            <person name="Mathioni S.M."/>
            <person name="Nakano M."/>
            <person name="Shan H."/>
            <person name="Telgmann-Rauber A."/>
            <person name="Kanno A."/>
            <person name="Yue Z."/>
            <person name="Chen H."/>
            <person name="Li W."/>
            <person name="Chen Y."/>
            <person name="Xu X."/>
            <person name="Zhang Y."/>
            <person name="Luo S."/>
            <person name="Chen H."/>
            <person name="Gao J."/>
            <person name="Mao Z."/>
            <person name="Pires J.C."/>
            <person name="Luo M."/>
            <person name="Kudrna D."/>
            <person name="Wing R.A."/>
            <person name="Meyers B.C."/>
            <person name="Yi K."/>
            <person name="Kong H."/>
            <person name="Lavrijsen P."/>
            <person name="Sunseri F."/>
            <person name="Falavigna A."/>
            <person name="Ye Y."/>
            <person name="Leebens-Mack J.H."/>
            <person name="Chen G."/>
        </authorList>
    </citation>
    <scope>NUCLEOTIDE SEQUENCE [LARGE SCALE GENOMIC DNA]</scope>
    <source>
        <strain evidence="13">cv. DH0086</strain>
    </source>
</reference>
<evidence type="ECO:0000256" key="4">
    <source>
        <dbReference type="ARBA" id="ARBA00022692"/>
    </source>
</evidence>
<dbReference type="AlphaFoldDB" id="A0A5P1FKC6"/>
<dbReference type="Gramene" id="ONK77030">
    <property type="protein sequence ID" value="ONK77030"/>
    <property type="gene ID" value="A4U43_C02F2380"/>
</dbReference>
<dbReference type="InterPro" id="IPR002048">
    <property type="entry name" value="EF_hand_dom"/>
</dbReference>
<dbReference type="EMBL" id="CM007382">
    <property type="protein sequence ID" value="ONK77030.1"/>
    <property type="molecule type" value="Genomic_DNA"/>
</dbReference>
<dbReference type="InterPro" id="IPR002067">
    <property type="entry name" value="MCP"/>
</dbReference>
<feature type="region of interest" description="Disordered" evidence="10">
    <location>
        <begin position="229"/>
        <end position="249"/>
    </location>
</feature>
<evidence type="ECO:0000259" key="11">
    <source>
        <dbReference type="PROSITE" id="PS50222"/>
    </source>
</evidence>
<dbReference type="PROSITE" id="PS00018">
    <property type="entry name" value="EF_HAND_1"/>
    <property type="match status" value="1"/>
</dbReference>
<evidence type="ECO:0000256" key="3">
    <source>
        <dbReference type="ARBA" id="ARBA00022448"/>
    </source>
</evidence>
<evidence type="ECO:0000313" key="13">
    <source>
        <dbReference type="Proteomes" id="UP000243459"/>
    </source>
</evidence>
<dbReference type="Gene3D" id="1.50.40.10">
    <property type="entry name" value="Mitochondrial carrier domain"/>
    <property type="match status" value="1"/>
</dbReference>
<feature type="repeat" description="Solcar" evidence="9">
    <location>
        <begin position="653"/>
        <end position="738"/>
    </location>
</feature>
<keyword evidence="7" id="KW-1133">Transmembrane helix</keyword>
<keyword evidence="6" id="KW-0106">Calcium</keyword>
<organism evidence="12 13">
    <name type="scientific">Asparagus officinalis</name>
    <name type="common">Garden asparagus</name>
    <dbReference type="NCBI Taxonomy" id="4686"/>
    <lineage>
        <taxon>Eukaryota</taxon>
        <taxon>Viridiplantae</taxon>
        <taxon>Streptophyta</taxon>
        <taxon>Embryophyta</taxon>
        <taxon>Tracheophyta</taxon>
        <taxon>Spermatophyta</taxon>
        <taxon>Magnoliopsida</taxon>
        <taxon>Liliopsida</taxon>
        <taxon>Asparagales</taxon>
        <taxon>Asparagaceae</taxon>
        <taxon>Asparagoideae</taxon>
        <taxon>Asparagus</taxon>
    </lineage>
</organism>
<evidence type="ECO:0000313" key="12">
    <source>
        <dbReference type="EMBL" id="ONK77030.1"/>
    </source>
</evidence>
<dbReference type="Pfam" id="PF00153">
    <property type="entry name" value="Mito_carr"/>
    <property type="match status" value="3"/>
</dbReference>
<evidence type="ECO:0000256" key="6">
    <source>
        <dbReference type="ARBA" id="ARBA00022837"/>
    </source>
</evidence>
<sequence length="750" mass="82963">MVSRADPVESFLQSVRDAISPLESGFIRFSKDLESHWSKDSRFEPRDFDFFARSSGSMERMAIDASDEKKKGFRSLIGSIFPNSSKKRGVKEDEEERDESCSNCLHFAVSWSIFVNNFVQAFPSPFKSKKKGFRDPNLQQNDIKSKQRQKVKRLDSRDKERLSLELLLCLALNNLVQNLQMFDHRKLIAGIIKGKKAEVNGLLANIRFARVGGAPANLVDAAAASTVSDEGGSRVSNEDKEEGEVGGAQKSAGGILNIPLSTVENWKSTLPNVSLTELIEFIPQLGKSSSSEHPDKKKLFSVHDFFRYTECEGRRFFEELDRDGDGQVTLEDLEVAMRNRKLPRKYARDLLRRTRSNLFAKSIGWKQFLSFMEQKEPTILRAYTTLCLSKSGTLKKNQILTSLRSAGLPANEDNAVAMMRYLNANTGQSISYSHFRNFMLLLPSERLEDDPRSVWFEAATVVAVPPPVEISAGNVLKSALAGGLASALSTSLLHPIDSMKTRVQASTLSFPELISKLPEIGVRGLYRGSIPAILGQFSSHGLRTGIFEASKLVLINVAPTLPELQVQSMASFCSTILGTAVRIPCEVLKQRLQAGIFDNVGEAIVGTLRQDGLKGFFRGTGATLCREVPFYVAGMCLYAESKKGVQSLLNRELEPWETIAVGALSGGLAAVVTTPFDVMKTRMMTAPQGLPVSMQMVAFTILRQEGPLGLFKGAVPRFFWIAPLGAMNFAGYELAKKAMEKSEHNDQLQQ</sequence>
<evidence type="ECO:0000256" key="5">
    <source>
        <dbReference type="ARBA" id="ARBA00022737"/>
    </source>
</evidence>
<feature type="repeat" description="Solcar" evidence="9">
    <location>
        <begin position="562"/>
        <end position="644"/>
    </location>
</feature>
<dbReference type="GO" id="GO:0005743">
    <property type="term" value="C:mitochondrial inner membrane"/>
    <property type="evidence" value="ECO:0007669"/>
    <property type="project" value="UniProtKB-SubCell"/>
</dbReference>
<evidence type="ECO:0000256" key="1">
    <source>
        <dbReference type="ARBA" id="ARBA00004448"/>
    </source>
</evidence>
<dbReference type="Proteomes" id="UP000243459">
    <property type="component" value="Chromosome 2"/>
</dbReference>
<proteinExistence type="inferred from homology"/>
<keyword evidence="4 9" id="KW-0812">Transmembrane</keyword>
<keyword evidence="13" id="KW-1185">Reference proteome</keyword>
<dbReference type="GO" id="GO:0005509">
    <property type="term" value="F:calcium ion binding"/>
    <property type="evidence" value="ECO:0007669"/>
    <property type="project" value="InterPro"/>
</dbReference>
<dbReference type="Gene3D" id="1.10.238.10">
    <property type="entry name" value="EF-hand"/>
    <property type="match status" value="1"/>
</dbReference>
<dbReference type="GO" id="GO:0055085">
    <property type="term" value="P:transmembrane transport"/>
    <property type="evidence" value="ECO:0007669"/>
    <property type="project" value="InterPro"/>
</dbReference>
<dbReference type="PROSITE" id="PS50920">
    <property type="entry name" value="SOLCAR"/>
    <property type="match status" value="3"/>
</dbReference>
<dbReference type="PRINTS" id="PR00926">
    <property type="entry name" value="MITOCARRIER"/>
</dbReference>
<dbReference type="InterPro" id="IPR023395">
    <property type="entry name" value="MCP_dom_sf"/>
</dbReference>
<keyword evidence="5" id="KW-0677">Repeat</keyword>
<feature type="domain" description="EF-hand" evidence="11">
    <location>
        <begin position="314"/>
        <end position="343"/>
    </location>
</feature>
<evidence type="ECO:0000256" key="9">
    <source>
        <dbReference type="PROSITE-ProRule" id="PRU00282"/>
    </source>
</evidence>
<evidence type="ECO:0000256" key="7">
    <source>
        <dbReference type="ARBA" id="ARBA00022989"/>
    </source>
</evidence>
<accession>A0A5P1FKC6</accession>
<dbReference type="InterPro" id="IPR018247">
    <property type="entry name" value="EF_Hand_1_Ca_BS"/>
</dbReference>